<reference evidence="2 3" key="1">
    <citation type="submission" date="2014-07" db="EMBL/GenBank/DDBJ databases">
        <authorList>
            <person name="McCorrison J."/>
            <person name="Sanka R."/>
            <person name="Torralba M."/>
            <person name="Gillis M."/>
            <person name="Haft D.H."/>
            <person name="Methe B."/>
            <person name="Sutton G."/>
            <person name="Nelson K.E."/>
        </authorList>
    </citation>
    <scope>NUCLEOTIDE SEQUENCE [LARGE SCALE GENOMIC DNA]</scope>
    <source>
        <strain evidence="2 3">S9-PR14</strain>
    </source>
</reference>
<dbReference type="Proteomes" id="UP000029723">
    <property type="component" value="Unassembled WGS sequence"/>
</dbReference>
<proteinExistence type="predicted"/>
<keyword evidence="1" id="KW-0472">Membrane</keyword>
<gene>
    <name evidence="2" type="ORF">HMPREF9304_03800</name>
</gene>
<sequence length="81" mass="10016">MSKVKEFFKELEEDYGYDKSLITLVIVNVFFLFRGLYQYSEPWIFFMPRILLAYRSKNGKTRAIERFERCVFRDYLFLLLY</sequence>
<feature type="transmembrane region" description="Helical" evidence="1">
    <location>
        <begin position="20"/>
        <end position="37"/>
    </location>
</feature>
<dbReference type="AlphaFoldDB" id="A0A098YTB6"/>
<name>A0A098YTB6_9BACT</name>
<keyword evidence="1" id="KW-1133">Transmembrane helix</keyword>
<evidence type="ECO:0000313" key="3">
    <source>
        <dbReference type="Proteomes" id="UP000029723"/>
    </source>
</evidence>
<keyword evidence="1" id="KW-0812">Transmembrane</keyword>
<organism evidence="2 3">
    <name type="scientific">Hoylesella timonensis S9-PR14</name>
    <dbReference type="NCBI Taxonomy" id="1401062"/>
    <lineage>
        <taxon>Bacteria</taxon>
        <taxon>Pseudomonadati</taxon>
        <taxon>Bacteroidota</taxon>
        <taxon>Bacteroidia</taxon>
        <taxon>Bacteroidales</taxon>
        <taxon>Prevotellaceae</taxon>
        <taxon>Hoylesella</taxon>
    </lineage>
</organism>
<evidence type="ECO:0000313" key="2">
    <source>
        <dbReference type="EMBL" id="KGI22547.1"/>
    </source>
</evidence>
<protein>
    <submittedName>
        <fullName evidence="2">Uncharacterized protein</fullName>
    </submittedName>
</protein>
<comment type="caution">
    <text evidence="2">The sequence shown here is derived from an EMBL/GenBank/DDBJ whole genome shotgun (WGS) entry which is preliminary data.</text>
</comment>
<dbReference type="EMBL" id="JRPQ01000066">
    <property type="protein sequence ID" value="KGI22547.1"/>
    <property type="molecule type" value="Genomic_DNA"/>
</dbReference>
<evidence type="ECO:0000256" key="1">
    <source>
        <dbReference type="SAM" id="Phobius"/>
    </source>
</evidence>
<accession>A0A098YTB6</accession>